<feature type="region of interest" description="Disordered" evidence="7">
    <location>
        <begin position="384"/>
        <end position="409"/>
    </location>
</feature>
<protein>
    <recommendedName>
        <fullName evidence="6">Aromatic amino acid aminotransferase</fullName>
        <shortName evidence="6">ArAT</shortName>
        <ecNumber evidence="6">2.6.1.57</ecNumber>
    </recommendedName>
</protein>
<dbReference type="InterPro" id="IPR015421">
    <property type="entry name" value="PyrdxlP-dep_Trfase_major"/>
</dbReference>
<dbReference type="EC" id="2.6.1.57" evidence="6"/>
<dbReference type="GO" id="GO:0008793">
    <property type="term" value="F:aromatic-amino-acid transaminase activity"/>
    <property type="evidence" value="ECO:0007669"/>
    <property type="project" value="UniProtKB-UniRule"/>
</dbReference>
<evidence type="ECO:0000256" key="3">
    <source>
        <dbReference type="ARBA" id="ARBA00022576"/>
    </source>
</evidence>
<evidence type="ECO:0000313" key="9">
    <source>
        <dbReference type="EMBL" id="MBM9475219.1"/>
    </source>
</evidence>
<dbReference type="Gene3D" id="3.90.1150.10">
    <property type="entry name" value="Aspartate Aminotransferase, domain 1"/>
    <property type="match status" value="1"/>
</dbReference>
<dbReference type="SUPFAM" id="SSF53383">
    <property type="entry name" value="PLP-dependent transferases"/>
    <property type="match status" value="1"/>
</dbReference>
<comment type="cofactor">
    <cofactor evidence="1 6">
        <name>pyridoxal 5'-phosphate</name>
        <dbReference type="ChEBI" id="CHEBI:597326"/>
    </cofactor>
</comment>
<dbReference type="HAMAP" id="MF_01023">
    <property type="entry name" value="HisC_aminotrans_2"/>
    <property type="match status" value="1"/>
</dbReference>
<dbReference type="CDD" id="cd00609">
    <property type="entry name" value="AAT_like"/>
    <property type="match status" value="1"/>
</dbReference>
<comment type="similarity">
    <text evidence="6">Belongs to the class-II pyridoxal-phosphate-dependent aminotransferase family.</text>
</comment>
<dbReference type="Proteomes" id="UP000663801">
    <property type="component" value="Unassembled WGS sequence"/>
</dbReference>
<dbReference type="InterPro" id="IPR015424">
    <property type="entry name" value="PyrdxlP-dep_Trfase"/>
</dbReference>
<evidence type="ECO:0000256" key="2">
    <source>
        <dbReference type="ARBA" id="ARBA00011738"/>
    </source>
</evidence>
<keyword evidence="5 6" id="KW-0663">Pyridoxal phosphate</keyword>
<dbReference type="GO" id="GO:0030170">
    <property type="term" value="F:pyridoxal phosphate binding"/>
    <property type="evidence" value="ECO:0007669"/>
    <property type="project" value="UniProtKB-UniRule"/>
</dbReference>
<evidence type="ECO:0000256" key="4">
    <source>
        <dbReference type="ARBA" id="ARBA00022679"/>
    </source>
</evidence>
<feature type="compositionally biased region" description="Low complexity" evidence="7">
    <location>
        <begin position="392"/>
        <end position="409"/>
    </location>
</feature>
<dbReference type="GO" id="GO:0000105">
    <property type="term" value="P:L-histidine biosynthetic process"/>
    <property type="evidence" value="ECO:0007669"/>
    <property type="project" value="InterPro"/>
</dbReference>
<dbReference type="EMBL" id="JAERWL010000002">
    <property type="protein sequence ID" value="MBM9475219.1"/>
    <property type="molecule type" value="Genomic_DNA"/>
</dbReference>
<gene>
    <name evidence="6" type="primary">pat</name>
    <name evidence="9" type="ORF">JL107_02050</name>
</gene>
<comment type="caution">
    <text evidence="9">The sequence shown here is derived from an EMBL/GenBank/DDBJ whole genome shotgun (WGS) entry which is preliminary data.</text>
</comment>
<keyword evidence="10" id="KW-1185">Reference proteome</keyword>
<evidence type="ECO:0000256" key="5">
    <source>
        <dbReference type="ARBA" id="ARBA00022898"/>
    </source>
</evidence>
<proteinExistence type="inferred from homology"/>
<dbReference type="PANTHER" id="PTHR43643:SF3">
    <property type="entry name" value="HISTIDINOL-PHOSPHATE AMINOTRANSFERASE"/>
    <property type="match status" value="1"/>
</dbReference>
<evidence type="ECO:0000259" key="8">
    <source>
        <dbReference type="Pfam" id="PF00155"/>
    </source>
</evidence>
<evidence type="ECO:0000313" key="10">
    <source>
        <dbReference type="Proteomes" id="UP000663801"/>
    </source>
</evidence>
<reference evidence="9" key="1">
    <citation type="submission" date="2021-01" db="EMBL/GenBank/DDBJ databases">
        <title>KCTC 19127 draft genome.</title>
        <authorList>
            <person name="An D."/>
        </authorList>
    </citation>
    <scope>NUCLEOTIDE SEQUENCE</scope>
    <source>
        <strain evidence="9">KCTC 19127</strain>
    </source>
</reference>
<dbReference type="RefSeq" id="WP_205255427.1">
    <property type="nucleotide sequence ID" value="NZ_BAAAPV010000001.1"/>
</dbReference>
<comment type="catalytic activity">
    <reaction evidence="6">
        <text>an aromatic L-alpha-amino acid + 2-oxoglutarate = an aromatic oxo-acid + L-glutamate</text>
        <dbReference type="Rhea" id="RHEA:17533"/>
        <dbReference type="ChEBI" id="CHEBI:16810"/>
        <dbReference type="ChEBI" id="CHEBI:29985"/>
        <dbReference type="ChEBI" id="CHEBI:73309"/>
        <dbReference type="ChEBI" id="CHEBI:84824"/>
        <dbReference type="EC" id="2.6.1.57"/>
    </reaction>
</comment>
<evidence type="ECO:0000256" key="7">
    <source>
        <dbReference type="SAM" id="MobiDB-lite"/>
    </source>
</evidence>
<dbReference type="GO" id="GO:0004400">
    <property type="term" value="F:histidinol-phosphate transaminase activity"/>
    <property type="evidence" value="ECO:0007669"/>
    <property type="project" value="InterPro"/>
</dbReference>
<dbReference type="InterPro" id="IPR004839">
    <property type="entry name" value="Aminotransferase_I/II_large"/>
</dbReference>
<sequence>MTSPATSPPATTAGLTEPGLRAPVLRAAVRALPAYVAGRRAATPGTAALAANESHHAPLPSVLRAVRDAAGALNRYPDPACVDLREALAGHLSVGADEIAVGPGSVGVLQQILTTVCDHGDEVVFAWRSFEAYPILTGIAGATGVRVPLRADESHDLAAMAAAVTDRTRVIVLCSPNNPTGTPIPAADLDAFLARVPTRVLVVLDEAYVEFVPPAGTSDVADVAEPVDALAVYRAHRNVCVLRTFSKAHGLAGLRVGYAVARPTLAAGLRSTALPFGVSALAQRAAIASLAAADEMAVRVADLDRERTRVVAVLRAAGWAVPETHANFVFLRLSDPDRLRVTRGFDDAEILVRGYPGDGVRITLGAPADNDRVVAVLTHPAVLRSHHPTDPEPTAAAAPTGTALAGSAR</sequence>
<dbReference type="InterPro" id="IPR005861">
    <property type="entry name" value="HisP_aminotrans"/>
</dbReference>
<keyword evidence="3 6" id="KW-0032">Aminotransferase</keyword>
<organism evidence="9 10">
    <name type="scientific">Nakamurella flavida</name>
    <dbReference type="NCBI Taxonomy" id="363630"/>
    <lineage>
        <taxon>Bacteria</taxon>
        <taxon>Bacillati</taxon>
        <taxon>Actinomycetota</taxon>
        <taxon>Actinomycetes</taxon>
        <taxon>Nakamurellales</taxon>
        <taxon>Nakamurellaceae</taxon>
        <taxon>Nakamurella</taxon>
    </lineage>
</organism>
<dbReference type="PANTHER" id="PTHR43643">
    <property type="entry name" value="HISTIDINOL-PHOSPHATE AMINOTRANSFERASE 2"/>
    <property type="match status" value="1"/>
</dbReference>
<keyword evidence="4 6" id="KW-0808">Transferase</keyword>
<name>A0A938YL11_9ACTN</name>
<dbReference type="InterPro" id="IPR015422">
    <property type="entry name" value="PyrdxlP-dep_Trfase_small"/>
</dbReference>
<dbReference type="InterPro" id="IPR024892">
    <property type="entry name" value="ArAT"/>
</dbReference>
<dbReference type="AlphaFoldDB" id="A0A938YL11"/>
<dbReference type="Gene3D" id="3.40.640.10">
    <property type="entry name" value="Type I PLP-dependent aspartate aminotransferase-like (Major domain)"/>
    <property type="match status" value="1"/>
</dbReference>
<comment type="subunit">
    <text evidence="2 6">Homodimer.</text>
</comment>
<dbReference type="InterPro" id="IPR050106">
    <property type="entry name" value="HistidinolP_aminotransfase"/>
</dbReference>
<evidence type="ECO:0000256" key="6">
    <source>
        <dbReference type="HAMAP-Rule" id="MF_01513"/>
    </source>
</evidence>
<comment type="function">
    <text evidence="6">Aminotransferase that catalyzes the conversion of aromatic amino acids and 2-oxoglutarate into corresponding aromatic oxo acids and L-glutamate.</text>
</comment>
<dbReference type="NCBIfam" id="NF002878">
    <property type="entry name" value="PRK03321.1"/>
    <property type="match status" value="1"/>
</dbReference>
<dbReference type="HAMAP" id="MF_01513">
    <property type="entry name" value="Phe_aminotrans_2"/>
    <property type="match status" value="1"/>
</dbReference>
<accession>A0A938YL11</accession>
<dbReference type="Pfam" id="PF00155">
    <property type="entry name" value="Aminotran_1_2"/>
    <property type="match status" value="1"/>
</dbReference>
<feature type="domain" description="Aminotransferase class I/classII large" evidence="8">
    <location>
        <begin position="49"/>
        <end position="374"/>
    </location>
</feature>
<evidence type="ECO:0000256" key="1">
    <source>
        <dbReference type="ARBA" id="ARBA00001933"/>
    </source>
</evidence>
<feature type="modified residue" description="N6-(pyridoxal phosphate)lysine" evidence="6">
    <location>
        <position position="247"/>
    </location>
</feature>